<reference evidence="1" key="2">
    <citation type="submission" date="2018-03" db="EMBL/GenBank/DDBJ databases">
        <title>The Triticum urartu genome reveals the dynamic nature of wheat genome evolution.</title>
        <authorList>
            <person name="Ling H."/>
            <person name="Ma B."/>
            <person name="Shi X."/>
            <person name="Liu H."/>
            <person name="Dong L."/>
            <person name="Sun H."/>
            <person name="Cao Y."/>
            <person name="Gao Q."/>
            <person name="Zheng S."/>
            <person name="Li Y."/>
            <person name="Yu Y."/>
            <person name="Du H."/>
            <person name="Qi M."/>
            <person name="Li Y."/>
            <person name="Yu H."/>
            <person name="Cui Y."/>
            <person name="Wang N."/>
            <person name="Chen C."/>
            <person name="Wu H."/>
            <person name="Zhao Y."/>
            <person name="Zhang J."/>
            <person name="Li Y."/>
            <person name="Zhou W."/>
            <person name="Zhang B."/>
            <person name="Hu W."/>
            <person name="Eijk M."/>
            <person name="Tang J."/>
            <person name="Witsenboer H."/>
            <person name="Zhao S."/>
            <person name="Li Z."/>
            <person name="Zhang A."/>
            <person name="Wang D."/>
            <person name="Liang C."/>
        </authorList>
    </citation>
    <scope>NUCLEOTIDE SEQUENCE [LARGE SCALE GENOMIC DNA]</scope>
    <source>
        <strain evidence="1">cv. G1812</strain>
    </source>
</reference>
<accession>A0A8R7PJV2</accession>
<dbReference type="EnsemblPlants" id="TuG1812G0200005045.01.T03">
    <property type="protein sequence ID" value="TuG1812G0200005045.01.T03"/>
    <property type="gene ID" value="TuG1812G0200005045.01"/>
</dbReference>
<proteinExistence type="predicted"/>
<dbReference type="Proteomes" id="UP000015106">
    <property type="component" value="Chromosome 2"/>
</dbReference>
<keyword evidence="2" id="KW-1185">Reference proteome</keyword>
<evidence type="ECO:0000313" key="2">
    <source>
        <dbReference type="Proteomes" id="UP000015106"/>
    </source>
</evidence>
<dbReference type="AlphaFoldDB" id="A0A8R7PJV2"/>
<evidence type="ECO:0000313" key="1">
    <source>
        <dbReference type="EnsemblPlants" id="TuG1812G0200005045.01.T03"/>
    </source>
</evidence>
<protein>
    <submittedName>
        <fullName evidence="1">Uncharacterized protein</fullName>
    </submittedName>
</protein>
<dbReference type="Gramene" id="TuG1812G0200005045.01.T01">
    <property type="protein sequence ID" value="TuG1812G0200005045.01.T01"/>
    <property type="gene ID" value="TuG1812G0200005045.01"/>
</dbReference>
<reference evidence="1" key="3">
    <citation type="submission" date="2022-06" db="UniProtKB">
        <authorList>
            <consortium name="EnsemblPlants"/>
        </authorList>
    </citation>
    <scope>IDENTIFICATION</scope>
</reference>
<sequence>MRSGRWIGRAGAGFEPPSMDLSQLGYLLLWIQYDPHLSQVIPPCRLLRCYEEAGFNDVQFWSCWFNCSNGSFIGRVDVSEWCGQVEQQ</sequence>
<dbReference type="Gramene" id="TuG1812G0200005045.01.T03">
    <property type="protein sequence ID" value="TuG1812G0200005045.01.T03"/>
    <property type="gene ID" value="TuG1812G0200005045.01"/>
</dbReference>
<dbReference type="EnsemblPlants" id="TuG1812G0200005045.01.T01">
    <property type="protein sequence ID" value="TuG1812G0200005045.01.T01"/>
    <property type="gene ID" value="TuG1812G0200005045.01"/>
</dbReference>
<name>A0A8R7PJV2_TRIUA</name>
<organism evidence="1 2">
    <name type="scientific">Triticum urartu</name>
    <name type="common">Red wild einkorn</name>
    <name type="synonym">Crithodium urartu</name>
    <dbReference type="NCBI Taxonomy" id="4572"/>
    <lineage>
        <taxon>Eukaryota</taxon>
        <taxon>Viridiplantae</taxon>
        <taxon>Streptophyta</taxon>
        <taxon>Embryophyta</taxon>
        <taxon>Tracheophyta</taxon>
        <taxon>Spermatophyta</taxon>
        <taxon>Magnoliopsida</taxon>
        <taxon>Liliopsida</taxon>
        <taxon>Poales</taxon>
        <taxon>Poaceae</taxon>
        <taxon>BOP clade</taxon>
        <taxon>Pooideae</taxon>
        <taxon>Triticodae</taxon>
        <taxon>Triticeae</taxon>
        <taxon>Triticinae</taxon>
        <taxon>Triticum</taxon>
    </lineage>
</organism>
<reference evidence="2" key="1">
    <citation type="journal article" date="2013" name="Nature">
        <title>Draft genome of the wheat A-genome progenitor Triticum urartu.</title>
        <authorList>
            <person name="Ling H.Q."/>
            <person name="Zhao S."/>
            <person name="Liu D."/>
            <person name="Wang J."/>
            <person name="Sun H."/>
            <person name="Zhang C."/>
            <person name="Fan H."/>
            <person name="Li D."/>
            <person name="Dong L."/>
            <person name="Tao Y."/>
            <person name="Gao C."/>
            <person name="Wu H."/>
            <person name="Li Y."/>
            <person name="Cui Y."/>
            <person name="Guo X."/>
            <person name="Zheng S."/>
            <person name="Wang B."/>
            <person name="Yu K."/>
            <person name="Liang Q."/>
            <person name="Yang W."/>
            <person name="Lou X."/>
            <person name="Chen J."/>
            <person name="Feng M."/>
            <person name="Jian J."/>
            <person name="Zhang X."/>
            <person name="Luo G."/>
            <person name="Jiang Y."/>
            <person name="Liu J."/>
            <person name="Wang Z."/>
            <person name="Sha Y."/>
            <person name="Zhang B."/>
            <person name="Wu H."/>
            <person name="Tang D."/>
            <person name="Shen Q."/>
            <person name="Xue P."/>
            <person name="Zou S."/>
            <person name="Wang X."/>
            <person name="Liu X."/>
            <person name="Wang F."/>
            <person name="Yang Y."/>
            <person name="An X."/>
            <person name="Dong Z."/>
            <person name="Zhang K."/>
            <person name="Zhang X."/>
            <person name="Luo M.C."/>
            <person name="Dvorak J."/>
            <person name="Tong Y."/>
            <person name="Wang J."/>
            <person name="Yang H."/>
            <person name="Li Z."/>
            <person name="Wang D."/>
            <person name="Zhang A."/>
            <person name="Wang J."/>
        </authorList>
    </citation>
    <scope>NUCLEOTIDE SEQUENCE</scope>
    <source>
        <strain evidence="2">cv. G1812</strain>
    </source>
</reference>